<dbReference type="Pfam" id="PF00575">
    <property type="entry name" value="S1"/>
    <property type="match status" value="1"/>
</dbReference>
<dbReference type="InterPro" id="IPR003029">
    <property type="entry name" value="S1_domain"/>
</dbReference>
<dbReference type="EMBL" id="JYKN01003235">
    <property type="protein sequence ID" value="KKK13398.1"/>
    <property type="molecule type" value="Genomic_DNA"/>
</dbReference>
<dbReference type="GO" id="GO:0006367">
    <property type="term" value="P:transcription initiation at RNA polymerase II promoter"/>
    <property type="evidence" value="ECO:0007669"/>
    <property type="project" value="TreeGrafter"/>
</dbReference>
<dbReference type="GO" id="GO:0060213">
    <property type="term" value="P:positive regulation of nuclear-transcribed mRNA poly(A) tail shortening"/>
    <property type="evidence" value="ECO:0007669"/>
    <property type="project" value="TreeGrafter"/>
</dbReference>
<evidence type="ECO:0000259" key="7">
    <source>
        <dbReference type="Pfam" id="PF03876"/>
    </source>
</evidence>
<name>A0A0F8U1E6_9EURO</name>
<keyword evidence="4 5" id="KW-0804">Transcription</keyword>
<dbReference type="InterPro" id="IPR045113">
    <property type="entry name" value="Rpb7-like"/>
</dbReference>
<comment type="caution">
    <text evidence="8">The sequence shown here is derived from an EMBL/GenBank/DDBJ whole genome shotgun (WGS) entry which is preliminary data.</text>
</comment>
<dbReference type="Pfam" id="PF03876">
    <property type="entry name" value="SHS2_Rpb7-N"/>
    <property type="match status" value="1"/>
</dbReference>
<feature type="domain" description="S1 motif" evidence="6">
    <location>
        <begin position="77"/>
        <end position="155"/>
    </location>
</feature>
<feature type="domain" description="RNA polymerase Rpb7-like N-terminal" evidence="7">
    <location>
        <begin position="9"/>
        <end position="63"/>
    </location>
</feature>
<dbReference type="CDD" id="cd04329">
    <property type="entry name" value="RNAP_II_Rpb7_N"/>
    <property type="match status" value="1"/>
</dbReference>
<evidence type="ECO:0000256" key="5">
    <source>
        <dbReference type="RuleBase" id="RU369086"/>
    </source>
</evidence>
<evidence type="ECO:0000259" key="6">
    <source>
        <dbReference type="Pfam" id="PF00575"/>
    </source>
</evidence>
<sequence>MFFLKEETKVITLHPSYFGPNVREYLINRLNEEEEGRCTGDHFVICVMDMVDIGEGRVLPSNGQAEYTIKYRAIIWKPFRGETVDAIVTSVKPTGIFTLAGPLSVFIARKNIPSDIKWEPNTVPPQYTDHADQVIEKGTSLRLKILGVKPDVAAINAIGTIKEDYLGWVLGLRLSMFGISNKRNFLQTFVMQIREPTTIMTIYTTTNERLGRCSLPHIASISGLTASHRGCNCDVRSPEVPSVPRWRENGGSLSFPNFGASAGFEV</sequence>
<proteinExistence type="inferred from homology"/>
<dbReference type="SUPFAM" id="SSF88798">
    <property type="entry name" value="N-terminal, heterodimerisation domain of RBP7 (RpoE)"/>
    <property type="match status" value="1"/>
</dbReference>
<dbReference type="GO" id="GO:0003727">
    <property type="term" value="F:single-stranded RNA binding"/>
    <property type="evidence" value="ECO:0007669"/>
    <property type="project" value="TreeGrafter"/>
</dbReference>
<keyword evidence="3 5" id="KW-0240">DNA-directed RNA polymerase</keyword>
<evidence type="ECO:0000313" key="9">
    <source>
        <dbReference type="Proteomes" id="UP000034947"/>
    </source>
</evidence>
<dbReference type="FunFam" id="3.30.1490.120:FF:000001">
    <property type="entry name" value="DNA-directed RNA polymerase II subunit RPB7"/>
    <property type="match status" value="1"/>
</dbReference>
<dbReference type="GO" id="GO:0005665">
    <property type="term" value="C:RNA polymerase II, core complex"/>
    <property type="evidence" value="ECO:0007669"/>
    <property type="project" value="TreeGrafter"/>
</dbReference>
<evidence type="ECO:0000256" key="2">
    <source>
        <dbReference type="ARBA" id="ARBA00009307"/>
    </source>
</evidence>
<reference evidence="8 9" key="1">
    <citation type="submission" date="2015-02" db="EMBL/GenBank/DDBJ databases">
        <title>Draft Genome Sequences of Two Closely-Related Aflatoxigenic Aspergillus Species Obtained from the Cote d'Ivoire.</title>
        <authorList>
            <person name="Moore G.G."/>
            <person name="Beltz S.B."/>
            <person name="Mack B.M."/>
        </authorList>
    </citation>
    <scope>NUCLEOTIDE SEQUENCE [LARGE SCALE GENOMIC DNA]</scope>
    <source>
        <strain evidence="8 9">SRRC1432</strain>
    </source>
</reference>
<dbReference type="InterPro" id="IPR012340">
    <property type="entry name" value="NA-bd_OB-fold"/>
</dbReference>
<dbReference type="GO" id="GO:0045948">
    <property type="term" value="P:positive regulation of translational initiation"/>
    <property type="evidence" value="ECO:0007669"/>
    <property type="project" value="TreeGrafter"/>
</dbReference>
<dbReference type="SUPFAM" id="SSF50249">
    <property type="entry name" value="Nucleic acid-binding proteins"/>
    <property type="match status" value="1"/>
</dbReference>
<dbReference type="CDD" id="cd04462">
    <property type="entry name" value="S1_RNAPII_Rpb7"/>
    <property type="match status" value="1"/>
</dbReference>
<dbReference type="OrthoDB" id="1162399at2759"/>
<dbReference type="GO" id="GO:0003697">
    <property type="term" value="F:single-stranded DNA binding"/>
    <property type="evidence" value="ECO:0007669"/>
    <property type="project" value="TreeGrafter"/>
</dbReference>
<dbReference type="VEuPathDB" id="FungiDB:P175DRAFT_0426950"/>
<dbReference type="GO" id="GO:0000932">
    <property type="term" value="C:P-body"/>
    <property type="evidence" value="ECO:0007669"/>
    <property type="project" value="TreeGrafter"/>
</dbReference>
<dbReference type="InterPro" id="IPR005576">
    <property type="entry name" value="Rpb7-like_N"/>
</dbReference>
<gene>
    <name evidence="8" type="ORF">AOCH_001632</name>
</gene>
<dbReference type="InterPro" id="IPR036898">
    <property type="entry name" value="RNA_pol_Rpb7-like_N_sf"/>
</dbReference>
<dbReference type="GO" id="GO:0031369">
    <property type="term" value="F:translation initiation factor binding"/>
    <property type="evidence" value="ECO:0007669"/>
    <property type="project" value="TreeGrafter"/>
</dbReference>
<evidence type="ECO:0000256" key="4">
    <source>
        <dbReference type="ARBA" id="ARBA00023163"/>
    </source>
</evidence>
<organism evidence="8 9">
    <name type="scientific">Aspergillus ochraceoroseus</name>
    <dbReference type="NCBI Taxonomy" id="138278"/>
    <lineage>
        <taxon>Eukaryota</taxon>
        <taxon>Fungi</taxon>
        <taxon>Dikarya</taxon>
        <taxon>Ascomycota</taxon>
        <taxon>Pezizomycotina</taxon>
        <taxon>Eurotiomycetes</taxon>
        <taxon>Eurotiomycetidae</taxon>
        <taxon>Eurotiales</taxon>
        <taxon>Aspergillaceae</taxon>
        <taxon>Aspergillus</taxon>
        <taxon>Aspergillus subgen. Nidulantes</taxon>
    </lineage>
</organism>
<evidence type="ECO:0000256" key="1">
    <source>
        <dbReference type="ARBA" id="ARBA00004123"/>
    </source>
</evidence>
<dbReference type="PANTHER" id="PTHR12709">
    <property type="entry name" value="DNA-DIRECTED RNA POLYMERASE II, III"/>
    <property type="match status" value="1"/>
</dbReference>
<evidence type="ECO:0000313" key="8">
    <source>
        <dbReference type="EMBL" id="KKK13398.1"/>
    </source>
</evidence>
<dbReference type="Proteomes" id="UP000034947">
    <property type="component" value="Unassembled WGS sequence"/>
</dbReference>
<dbReference type="PANTHER" id="PTHR12709:SF4">
    <property type="entry name" value="DNA-DIRECTED RNA POLYMERASE II SUBUNIT RPB7"/>
    <property type="match status" value="1"/>
</dbReference>
<dbReference type="Gene3D" id="2.40.50.140">
    <property type="entry name" value="Nucleic acid-binding proteins"/>
    <property type="match status" value="1"/>
</dbReference>
<dbReference type="Gene3D" id="3.30.1490.120">
    <property type="entry name" value="RNA polymerase Rpb7-like, N-terminal domain"/>
    <property type="match status" value="1"/>
</dbReference>
<comment type="subcellular location">
    <subcellularLocation>
        <location evidence="1 5">Nucleus</location>
    </subcellularLocation>
</comment>
<accession>A0A0F8U1E6</accession>
<dbReference type="FunFam" id="2.40.50.140:FF:000156">
    <property type="entry name" value="DNA-directed RNA polymerase II subunit"/>
    <property type="match status" value="1"/>
</dbReference>
<evidence type="ECO:0000256" key="3">
    <source>
        <dbReference type="ARBA" id="ARBA00022478"/>
    </source>
</evidence>
<keyword evidence="5" id="KW-0539">Nucleus</keyword>
<comment type="similarity">
    <text evidence="2">Belongs to the eukaryotic RPB7/RPC8 RNA polymerase subunit family.</text>
</comment>
<keyword evidence="9" id="KW-1185">Reference proteome</keyword>
<protein>
    <recommendedName>
        <fullName evidence="5">DNA-directed RNA polymerase subunit</fullName>
    </recommendedName>
</protein>
<comment type="function">
    <text evidence="5">DNA-dependent RNA polymerase which catalyzes the transcription of DNA into RNA using the four ribonucleoside triphosphates as substrates.</text>
</comment>
<dbReference type="AlphaFoldDB" id="A0A0F8U1E6"/>